<organism evidence="1 2">
    <name type="scientific">Stylosanthes scabra</name>
    <dbReference type="NCBI Taxonomy" id="79078"/>
    <lineage>
        <taxon>Eukaryota</taxon>
        <taxon>Viridiplantae</taxon>
        <taxon>Streptophyta</taxon>
        <taxon>Embryophyta</taxon>
        <taxon>Tracheophyta</taxon>
        <taxon>Spermatophyta</taxon>
        <taxon>Magnoliopsida</taxon>
        <taxon>eudicotyledons</taxon>
        <taxon>Gunneridae</taxon>
        <taxon>Pentapetalae</taxon>
        <taxon>rosids</taxon>
        <taxon>fabids</taxon>
        <taxon>Fabales</taxon>
        <taxon>Fabaceae</taxon>
        <taxon>Papilionoideae</taxon>
        <taxon>50 kb inversion clade</taxon>
        <taxon>dalbergioids sensu lato</taxon>
        <taxon>Dalbergieae</taxon>
        <taxon>Pterocarpus clade</taxon>
        <taxon>Stylosanthes</taxon>
    </lineage>
</organism>
<sequence>MSSCRLDATPSNFWSVLLLPCSFFLRRSHLVKASCYWVFLELATLWVSLPTALPRESHYSRIGNVTP</sequence>
<evidence type="ECO:0008006" key="3">
    <source>
        <dbReference type="Google" id="ProtNLM"/>
    </source>
</evidence>
<keyword evidence="2" id="KW-1185">Reference proteome</keyword>
<dbReference type="EMBL" id="JASCZI010271871">
    <property type="protein sequence ID" value="MED6216233.1"/>
    <property type="molecule type" value="Genomic_DNA"/>
</dbReference>
<accession>A0ABU6Z610</accession>
<name>A0ABU6Z610_9FABA</name>
<reference evidence="1 2" key="1">
    <citation type="journal article" date="2023" name="Plants (Basel)">
        <title>Bridging the Gap: Combining Genomics and Transcriptomics Approaches to Understand Stylosanthes scabra, an Orphan Legume from the Brazilian Caatinga.</title>
        <authorList>
            <person name="Ferreira-Neto J.R.C."/>
            <person name="da Silva M.D."/>
            <person name="Binneck E."/>
            <person name="de Melo N.F."/>
            <person name="da Silva R.H."/>
            <person name="de Melo A.L.T.M."/>
            <person name="Pandolfi V."/>
            <person name="Bustamante F.O."/>
            <person name="Brasileiro-Vidal A.C."/>
            <person name="Benko-Iseppon A.M."/>
        </authorList>
    </citation>
    <scope>NUCLEOTIDE SEQUENCE [LARGE SCALE GENOMIC DNA]</scope>
    <source>
        <tissue evidence="1">Leaves</tissue>
    </source>
</reference>
<dbReference type="Proteomes" id="UP001341840">
    <property type="component" value="Unassembled WGS sequence"/>
</dbReference>
<evidence type="ECO:0000313" key="1">
    <source>
        <dbReference type="EMBL" id="MED6216233.1"/>
    </source>
</evidence>
<evidence type="ECO:0000313" key="2">
    <source>
        <dbReference type="Proteomes" id="UP001341840"/>
    </source>
</evidence>
<comment type="caution">
    <text evidence="1">The sequence shown here is derived from an EMBL/GenBank/DDBJ whole genome shotgun (WGS) entry which is preliminary data.</text>
</comment>
<gene>
    <name evidence="1" type="ORF">PIB30_005495</name>
</gene>
<protein>
    <recommendedName>
        <fullName evidence="3">Secreted protein</fullName>
    </recommendedName>
</protein>
<proteinExistence type="predicted"/>